<feature type="region of interest" description="Disordered" evidence="1">
    <location>
        <begin position="142"/>
        <end position="186"/>
    </location>
</feature>
<dbReference type="EMBL" id="KZ988126">
    <property type="protein sequence ID" value="RKP13036.1"/>
    <property type="molecule type" value="Genomic_DNA"/>
</dbReference>
<reference evidence="4" key="1">
    <citation type="journal article" date="2018" name="Nat. Microbiol.">
        <title>Leveraging single-cell genomics to expand the fungal tree of life.</title>
        <authorList>
            <person name="Ahrendt S.R."/>
            <person name="Quandt C.A."/>
            <person name="Ciobanu D."/>
            <person name="Clum A."/>
            <person name="Salamov A."/>
            <person name="Andreopoulos B."/>
            <person name="Cheng J.F."/>
            <person name="Woyke T."/>
            <person name="Pelin A."/>
            <person name="Henrissat B."/>
            <person name="Reynolds N.K."/>
            <person name="Benny G.L."/>
            <person name="Smith M.E."/>
            <person name="James T.Y."/>
            <person name="Grigoriev I.V."/>
        </authorList>
    </citation>
    <scope>NUCLEOTIDE SEQUENCE [LARGE SCALE GENOMIC DNA]</scope>
</reference>
<evidence type="ECO:0000313" key="3">
    <source>
        <dbReference type="EMBL" id="RKP13036.1"/>
    </source>
</evidence>
<feature type="compositionally biased region" description="Polar residues" evidence="1">
    <location>
        <begin position="169"/>
        <end position="185"/>
    </location>
</feature>
<feature type="compositionally biased region" description="Low complexity" evidence="1">
    <location>
        <begin position="157"/>
        <end position="168"/>
    </location>
</feature>
<feature type="compositionally biased region" description="Low complexity" evidence="1">
    <location>
        <begin position="35"/>
        <end position="69"/>
    </location>
</feature>
<keyword evidence="2" id="KW-0472">Membrane</keyword>
<sequence>MDPLLSAICGDPSNQPFCISVASGLEATPVPAPTPTTASTTATATSSLLTTSQASPRTVSSSASITATAFGPTSTQGPIGGHTEPLAPTRDRTTGLIVGCSIAGAGLVIIIIASLVYWALRDQSEGHSRWLDHLKDHLLNGDGVGAPTTPTSPPSTTPFIPSSSPTESGINATPSPSHAPSTDNALSPEEPAIPAYLISIIVISVVILLLILFFLLCCFLKRRRKAKDTHLRHLIASGQMANVSQRDNLHIPFF</sequence>
<protein>
    <recommendedName>
        <fullName evidence="5">Mid2 domain-containing protein</fullName>
    </recommendedName>
</protein>
<evidence type="ECO:0000256" key="1">
    <source>
        <dbReference type="SAM" id="MobiDB-lite"/>
    </source>
</evidence>
<keyword evidence="2" id="KW-1133">Transmembrane helix</keyword>
<proteinExistence type="predicted"/>
<evidence type="ECO:0000256" key="2">
    <source>
        <dbReference type="SAM" id="Phobius"/>
    </source>
</evidence>
<evidence type="ECO:0000313" key="4">
    <source>
        <dbReference type="Proteomes" id="UP000267251"/>
    </source>
</evidence>
<feature type="transmembrane region" description="Helical" evidence="2">
    <location>
        <begin position="96"/>
        <end position="120"/>
    </location>
</feature>
<feature type="region of interest" description="Disordered" evidence="1">
    <location>
        <begin position="30"/>
        <end position="90"/>
    </location>
</feature>
<accession>A0A4P9Y2B8</accession>
<organism evidence="3 4">
    <name type="scientific">Piptocephalis cylindrospora</name>
    <dbReference type="NCBI Taxonomy" id="1907219"/>
    <lineage>
        <taxon>Eukaryota</taxon>
        <taxon>Fungi</taxon>
        <taxon>Fungi incertae sedis</taxon>
        <taxon>Zoopagomycota</taxon>
        <taxon>Zoopagomycotina</taxon>
        <taxon>Zoopagomycetes</taxon>
        <taxon>Zoopagales</taxon>
        <taxon>Piptocephalidaceae</taxon>
        <taxon>Piptocephalis</taxon>
    </lineage>
</organism>
<dbReference type="AlphaFoldDB" id="A0A4P9Y2B8"/>
<feature type="transmembrane region" description="Helical" evidence="2">
    <location>
        <begin position="196"/>
        <end position="220"/>
    </location>
</feature>
<gene>
    <name evidence="3" type="ORF">BJ684DRAFT_20449</name>
</gene>
<name>A0A4P9Y2B8_9FUNG</name>
<dbReference type="Proteomes" id="UP000267251">
    <property type="component" value="Unassembled WGS sequence"/>
</dbReference>
<keyword evidence="4" id="KW-1185">Reference proteome</keyword>
<keyword evidence="2" id="KW-0812">Transmembrane</keyword>
<evidence type="ECO:0008006" key="5">
    <source>
        <dbReference type="Google" id="ProtNLM"/>
    </source>
</evidence>